<dbReference type="HOGENOM" id="CLU_1869204_0_0_1"/>
<organism evidence="2 3">
    <name type="scientific">Phytophthora ramorum</name>
    <name type="common">Sudden oak death agent</name>
    <dbReference type="NCBI Taxonomy" id="164328"/>
    <lineage>
        <taxon>Eukaryota</taxon>
        <taxon>Sar</taxon>
        <taxon>Stramenopiles</taxon>
        <taxon>Oomycota</taxon>
        <taxon>Peronosporomycetes</taxon>
        <taxon>Peronosporales</taxon>
        <taxon>Peronosporaceae</taxon>
        <taxon>Phytophthora</taxon>
    </lineage>
</organism>
<feature type="compositionally biased region" description="Basic and acidic residues" evidence="1">
    <location>
        <begin position="11"/>
        <end position="20"/>
    </location>
</feature>
<proteinExistence type="predicted"/>
<dbReference type="InParanoid" id="H3H409"/>
<dbReference type="InterPro" id="IPR029063">
    <property type="entry name" value="SAM-dependent_MTases_sf"/>
</dbReference>
<dbReference type="STRING" id="164328.H3H409"/>
<name>H3H409_PHYRM</name>
<reference evidence="2" key="2">
    <citation type="submission" date="2015-06" db="UniProtKB">
        <authorList>
            <consortium name="EnsemblProtists"/>
        </authorList>
    </citation>
    <scope>IDENTIFICATION</scope>
    <source>
        <strain evidence="2">Pr102</strain>
    </source>
</reference>
<dbReference type="EMBL" id="DS566155">
    <property type="status" value="NOT_ANNOTATED_CDS"/>
    <property type="molecule type" value="Genomic_DNA"/>
</dbReference>
<dbReference type="VEuPathDB" id="FungiDB:KRP23_10634"/>
<accession>H3H409</accession>
<dbReference type="eggNOG" id="ENOG502S1YX">
    <property type="taxonomic scope" value="Eukaryota"/>
</dbReference>
<dbReference type="EnsemblProtists" id="Phyra85273">
    <property type="protein sequence ID" value="Phyra85273"/>
    <property type="gene ID" value="Phyra85273"/>
</dbReference>
<sequence length="137" mass="15140">MATSFLYDPKVAQREHKENGSLDPQRASTAESPADGDAAEQLGVADRVAVVRWVTCEKDPSFYYESFKGIDSGVLEGDNPVADLTALRPYMEALPSAVATEFERTYREMIAAAYPKQSDGNTIFNLRRVFVMATKPL</sequence>
<reference evidence="3" key="1">
    <citation type="journal article" date="2006" name="Science">
        <title>Phytophthora genome sequences uncover evolutionary origins and mechanisms of pathogenesis.</title>
        <authorList>
            <person name="Tyler B.M."/>
            <person name="Tripathy S."/>
            <person name="Zhang X."/>
            <person name="Dehal P."/>
            <person name="Jiang R.H."/>
            <person name="Aerts A."/>
            <person name="Arredondo F.D."/>
            <person name="Baxter L."/>
            <person name="Bensasson D."/>
            <person name="Beynon J.L."/>
            <person name="Chapman J."/>
            <person name="Damasceno C.M."/>
            <person name="Dorrance A.E."/>
            <person name="Dou D."/>
            <person name="Dickerman A.W."/>
            <person name="Dubchak I.L."/>
            <person name="Garbelotto M."/>
            <person name="Gijzen M."/>
            <person name="Gordon S.G."/>
            <person name="Govers F."/>
            <person name="Grunwald N.J."/>
            <person name="Huang W."/>
            <person name="Ivors K.L."/>
            <person name="Jones R.W."/>
            <person name="Kamoun S."/>
            <person name="Krampis K."/>
            <person name="Lamour K.H."/>
            <person name="Lee M.K."/>
            <person name="McDonald W.H."/>
            <person name="Medina M."/>
            <person name="Meijer H.J."/>
            <person name="Nordberg E.K."/>
            <person name="Maclean D.J."/>
            <person name="Ospina-Giraldo M.D."/>
            <person name="Morris P.F."/>
            <person name="Phuntumart V."/>
            <person name="Putnam N.H."/>
            <person name="Rash S."/>
            <person name="Rose J.K."/>
            <person name="Sakihama Y."/>
            <person name="Salamov A.A."/>
            <person name="Savidor A."/>
            <person name="Scheuring C.F."/>
            <person name="Smith B.M."/>
            <person name="Sobral B.W."/>
            <person name="Terry A."/>
            <person name="Torto-Alalibo T.A."/>
            <person name="Win J."/>
            <person name="Xu Z."/>
            <person name="Zhang H."/>
            <person name="Grigoriev I.V."/>
            <person name="Rokhsar D.S."/>
            <person name="Boore J.L."/>
        </authorList>
    </citation>
    <scope>NUCLEOTIDE SEQUENCE [LARGE SCALE GENOMIC DNA]</scope>
    <source>
        <strain evidence="3">Pr102</strain>
    </source>
</reference>
<dbReference type="Gene3D" id="3.40.50.150">
    <property type="entry name" value="Vaccinia Virus protein VP39"/>
    <property type="match status" value="1"/>
</dbReference>
<dbReference type="InterPro" id="IPR023149">
    <property type="entry name" value="Trans_acon_MeTrfase_C"/>
</dbReference>
<dbReference type="GO" id="GO:0030798">
    <property type="term" value="F:trans-aconitate 2-methyltransferase activity"/>
    <property type="evidence" value="ECO:0007669"/>
    <property type="project" value="InterPro"/>
</dbReference>
<dbReference type="Gene3D" id="1.10.150.290">
    <property type="entry name" value="S-adenosyl-L-methionine-dependent methyltransferases"/>
    <property type="match status" value="1"/>
</dbReference>
<keyword evidence="3" id="KW-1185">Reference proteome</keyword>
<protein>
    <submittedName>
        <fullName evidence="2">Uncharacterized protein</fullName>
    </submittedName>
</protein>
<dbReference type="Proteomes" id="UP000005238">
    <property type="component" value="Unassembled WGS sequence"/>
</dbReference>
<evidence type="ECO:0000313" key="3">
    <source>
        <dbReference type="Proteomes" id="UP000005238"/>
    </source>
</evidence>
<feature type="region of interest" description="Disordered" evidence="1">
    <location>
        <begin position="1"/>
        <end position="38"/>
    </location>
</feature>
<dbReference type="VEuPathDB" id="FungiDB:KRP22_13336"/>
<dbReference type="AlphaFoldDB" id="H3H409"/>
<evidence type="ECO:0000256" key="1">
    <source>
        <dbReference type="SAM" id="MobiDB-lite"/>
    </source>
</evidence>
<evidence type="ECO:0000313" key="2">
    <source>
        <dbReference type="EnsemblProtists" id="Phyra85273"/>
    </source>
</evidence>